<gene>
    <name evidence="3" type="primary">FARSA</name>
    <name evidence="3" type="ORF">CEXT_26831</name>
</gene>
<dbReference type="AlphaFoldDB" id="A0AAV4QPC0"/>
<dbReference type="Proteomes" id="UP001054945">
    <property type="component" value="Unassembled WGS sequence"/>
</dbReference>
<dbReference type="Gene3D" id="3.30.1370.240">
    <property type="match status" value="1"/>
</dbReference>
<comment type="caution">
    <text evidence="3">The sequence shown here is derived from an EMBL/GenBank/DDBJ whole genome shotgun (WGS) entry which is preliminary data.</text>
</comment>
<keyword evidence="4" id="KW-1185">Reference proteome</keyword>
<dbReference type="InterPro" id="IPR040724">
    <property type="entry name" value="PheRS_DBD1"/>
</dbReference>
<evidence type="ECO:0000259" key="2">
    <source>
        <dbReference type="Pfam" id="PF18553"/>
    </source>
</evidence>
<proteinExistence type="predicted"/>
<protein>
    <submittedName>
        <fullName evidence="3">Phenylalanine--tRNA ligase alpha subunit</fullName>
    </submittedName>
</protein>
<reference evidence="3 4" key="1">
    <citation type="submission" date="2021-06" db="EMBL/GenBank/DDBJ databases">
        <title>Caerostris extrusa draft genome.</title>
        <authorList>
            <person name="Kono N."/>
            <person name="Arakawa K."/>
        </authorList>
    </citation>
    <scope>NUCLEOTIDE SEQUENCE [LARGE SCALE GENOMIC DNA]</scope>
</reference>
<dbReference type="EMBL" id="BPLR01006373">
    <property type="protein sequence ID" value="GIY09393.1"/>
    <property type="molecule type" value="Genomic_DNA"/>
</dbReference>
<feature type="domain" description="PheRS DNA binding" evidence="1">
    <location>
        <begin position="3"/>
        <end position="60"/>
    </location>
</feature>
<accession>A0AAV4QPC0</accession>
<feature type="domain" description="PheRS DNA binding" evidence="2">
    <location>
        <begin position="74"/>
        <end position="120"/>
    </location>
</feature>
<sequence length="127" mass="14023">MAELAEEILLYLNKSSEESVDSLRLAEEFNTDHQKIVGAVKSLQSAGNLINAEQQELTYWKLTSEGEKVAADGSYEALVFYAIPPEGIAQQQLMKAVPQANVGFSKAMSAGWIYIEKKNGMTLAFFE</sequence>
<dbReference type="InterPro" id="IPR040725">
    <property type="entry name" value="PheRS_DBD3"/>
</dbReference>
<dbReference type="Pfam" id="PF18553">
    <property type="entry name" value="PheRS_DBD3"/>
    <property type="match status" value="1"/>
</dbReference>
<keyword evidence="3" id="KW-0436">Ligase</keyword>
<dbReference type="Gene3D" id="1.10.10.2330">
    <property type="match status" value="1"/>
</dbReference>
<dbReference type="GO" id="GO:0016874">
    <property type="term" value="F:ligase activity"/>
    <property type="evidence" value="ECO:0007669"/>
    <property type="project" value="UniProtKB-KW"/>
</dbReference>
<organism evidence="3 4">
    <name type="scientific">Caerostris extrusa</name>
    <name type="common">Bark spider</name>
    <name type="synonym">Caerostris bankana</name>
    <dbReference type="NCBI Taxonomy" id="172846"/>
    <lineage>
        <taxon>Eukaryota</taxon>
        <taxon>Metazoa</taxon>
        <taxon>Ecdysozoa</taxon>
        <taxon>Arthropoda</taxon>
        <taxon>Chelicerata</taxon>
        <taxon>Arachnida</taxon>
        <taxon>Araneae</taxon>
        <taxon>Araneomorphae</taxon>
        <taxon>Entelegynae</taxon>
        <taxon>Araneoidea</taxon>
        <taxon>Araneidae</taxon>
        <taxon>Caerostris</taxon>
    </lineage>
</organism>
<evidence type="ECO:0000259" key="1">
    <source>
        <dbReference type="Pfam" id="PF18552"/>
    </source>
</evidence>
<feature type="non-terminal residue" evidence="3">
    <location>
        <position position="127"/>
    </location>
</feature>
<dbReference type="Pfam" id="PF18552">
    <property type="entry name" value="PheRS_DBD1"/>
    <property type="match status" value="1"/>
</dbReference>
<evidence type="ECO:0000313" key="4">
    <source>
        <dbReference type="Proteomes" id="UP001054945"/>
    </source>
</evidence>
<evidence type="ECO:0000313" key="3">
    <source>
        <dbReference type="EMBL" id="GIY09393.1"/>
    </source>
</evidence>
<name>A0AAV4QPC0_CAEEX</name>